<evidence type="ECO:0000259" key="3">
    <source>
        <dbReference type="Pfam" id="PF01467"/>
    </source>
</evidence>
<organism evidence="4">
    <name type="scientific">marine metagenome</name>
    <dbReference type="NCBI Taxonomy" id="408172"/>
    <lineage>
        <taxon>unclassified sequences</taxon>
        <taxon>metagenomes</taxon>
        <taxon>ecological metagenomes</taxon>
    </lineage>
</organism>
<accession>A0A382U064</accession>
<dbReference type="InterPro" id="IPR050385">
    <property type="entry name" value="Archaeal_FAD_synthase"/>
</dbReference>
<dbReference type="PANTHER" id="PTHR43793">
    <property type="entry name" value="FAD SYNTHASE"/>
    <property type="match status" value="1"/>
</dbReference>
<dbReference type="AlphaFoldDB" id="A0A382U064"/>
<reference evidence="4" key="1">
    <citation type="submission" date="2018-05" db="EMBL/GenBank/DDBJ databases">
        <authorList>
            <person name="Lanie J.A."/>
            <person name="Ng W.-L."/>
            <person name="Kazmierczak K.M."/>
            <person name="Andrzejewski T.M."/>
            <person name="Davidsen T.M."/>
            <person name="Wayne K.J."/>
            <person name="Tettelin H."/>
            <person name="Glass J.I."/>
            <person name="Rusch D."/>
            <person name="Podicherti R."/>
            <person name="Tsui H.-C.T."/>
            <person name="Winkler M.E."/>
        </authorList>
    </citation>
    <scope>NUCLEOTIDE SEQUENCE</scope>
</reference>
<keyword evidence="1" id="KW-0808">Transferase</keyword>
<dbReference type="InterPro" id="IPR014729">
    <property type="entry name" value="Rossmann-like_a/b/a_fold"/>
</dbReference>
<dbReference type="Pfam" id="PF01467">
    <property type="entry name" value="CTP_transf_like"/>
    <property type="match status" value="1"/>
</dbReference>
<proteinExistence type="predicted"/>
<sequence length="137" mass="14941">MATLDDLAINVSSLEEAADFRRKAAARGQTFVLTNGCFDLLHAGHIYCLQSAAALGDHLWVALNTDASIRRLKDASRPAQGQLERAYAILSLRSVSGVTFFEAERLISEIKALAPDIYVKAGDYSLETIDQDERAAL</sequence>
<dbReference type="GO" id="GO:0016779">
    <property type="term" value="F:nucleotidyltransferase activity"/>
    <property type="evidence" value="ECO:0007669"/>
    <property type="project" value="UniProtKB-KW"/>
</dbReference>
<dbReference type="Gene3D" id="3.40.50.620">
    <property type="entry name" value="HUPs"/>
    <property type="match status" value="1"/>
</dbReference>
<evidence type="ECO:0000256" key="1">
    <source>
        <dbReference type="ARBA" id="ARBA00022679"/>
    </source>
</evidence>
<dbReference type="PANTHER" id="PTHR43793:SF2">
    <property type="entry name" value="BIFUNCTIONAL PROTEIN HLDE"/>
    <property type="match status" value="1"/>
</dbReference>
<dbReference type="EMBL" id="UINC01140475">
    <property type="protein sequence ID" value="SVD27643.1"/>
    <property type="molecule type" value="Genomic_DNA"/>
</dbReference>
<dbReference type="NCBIfam" id="TIGR00125">
    <property type="entry name" value="cyt_tran_rel"/>
    <property type="match status" value="1"/>
</dbReference>
<feature type="non-terminal residue" evidence="4">
    <location>
        <position position="137"/>
    </location>
</feature>
<dbReference type="InterPro" id="IPR004821">
    <property type="entry name" value="Cyt_trans-like"/>
</dbReference>
<keyword evidence="2" id="KW-0548">Nucleotidyltransferase</keyword>
<evidence type="ECO:0000313" key="4">
    <source>
        <dbReference type="EMBL" id="SVD27643.1"/>
    </source>
</evidence>
<feature type="domain" description="Cytidyltransferase-like" evidence="3">
    <location>
        <begin position="33"/>
        <end position="129"/>
    </location>
</feature>
<gene>
    <name evidence="4" type="ORF">METZ01_LOCUS380497</name>
</gene>
<name>A0A382U064_9ZZZZ</name>
<evidence type="ECO:0000256" key="2">
    <source>
        <dbReference type="ARBA" id="ARBA00022695"/>
    </source>
</evidence>
<dbReference type="SUPFAM" id="SSF52374">
    <property type="entry name" value="Nucleotidylyl transferase"/>
    <property type="match status" value="1"/>
</dbReference>
<protein>
    <recommendedName>
        <fullName evidence="3">Cytidyltransferase-like domain-containing protein</fullName>
    </recommendedName>
</protein>